<evidence type="ECO:0000256" key="12">
    <source>
        <dbReference type="ARBA" id="ARBA00037975"/>
    </source>
</evidence>
<dbReference type="GO" id="GO:0022904">
    <property type="term" value="P:respiratory electron transport chain"/>
    <property type="evidence" value="ECO:0007669"/>
    <property type="project" value="InterPro"/>
</dbReference>
<evidence type="ECO:0000256" key="5">
    <source>
        <dbReference type="ARBA" id="ARBA00022617"/>
    </source>
</evidence>
<evidence type="ECO:0000256" key="2">
    <source>
        <dbReference type="ARBA" id="ARBA00004651"/>
    </source>
</evidence>
<dbReference type="STRING" id="1280954.HPO_06963"/>
<gene>
    <name evidence="15" type="ORF">HPO_06963</name>
</gene>
<dbReference type="Gene3D" id="1.20.950.20">
    <property type="entry name" value="Transmembrane di-heme cytochromes, Chain C"/>
    <property type="match status" value="1"/>
</dbReference>
<evidence type="ECO:0000256" key="10">
    <source>
        <dbReference type="ARBA" id="ARBA00023004"/>
    </source>
</evidence>
<keyword evidence="16" id="KW-1185">Reference proteome</keyword>
<feature type="transmembrane region" description="Helical" evidence="13">
    <location>
        <begin position="149"/>
        <end position="165"/>
    </location>
</feature>
<dbReference type="Pfam" id="PF04264">
    <property type="entry name" value="YceI"/>
    <property type="match status" value="1"/>
</dbReference>
<dbReference type="AlphaFoldDB" id="A0A062VFW3"/>
<keyword evidence="4" id="KW-1003">Cell membrane</keyword>
<dbReference type="PANTHER" id="PTHR30529">
    <property type="entry name" value="CYTOCHROME B561"/>
    <property type="match status" value="1"/>
</dbReference>
<dbReference type="EMBL" id="ARYM01000006">
    <property type="protein sequence ID" value="KCZ99290.1"/>
    <property type="molecule type" value="Genomic_DNA"/>
</dbReference>
<feature type="transmembrane region" description="Helical" evidence="13">
    <location>
        <begin position="197"/>
        <end position="218"/>
    </location>
</feature>
<dbReference type="Pfam" id="PF01292">
    <property type="entry name" value="Ni_hydr_CYTB"/>
    <property type="match status" value="1"/>
</dbReference>
<keyword evidence="7" id="KW-0479">Metal-binding</keyword>
<dbReference type="InterPro" id="IPR052168">
    <property type="entry name" value="Cytochrome_b561_oxidase"/>
</dbReference>
<feature type="transmembrane region" description="Helical" evidence="13">
    <location>
        <begin position="85"/>
        <end position="105"/>
    </location>
</feature>
<comment type="subcellular location">
    <subcellularLocation>
        <location evidence="2">Cell membrane</location>
        <topology evidence="2">Multi-pass membrane protein</topology>
    </subcellularLocation>
</comment>
<keyword evidence="9 13" id="KW-1133">Transmembrane helix</keyword>
<keyword evidence="11 13" id="KW-0472">Membrane</keyword>
<dbReference type="InterPro" id="IPR016174">
    <property type="entry name" value="Di-haem_cyt_TM"/>
</dbReference>
<organism evidence="15 16">
    <name type="scientific">Hyphomonas polymorpha PS728</name>
    <dbReference type="NCBI Taxonomy" id="1280954"/>
    <lineage>
        <taxon>Bacteria</taxon>
        <taxon>Pseudomonadati</taxon>
        <taxon>Pseudomonadota</taxon>
        <taxon>Alphaproteobacteria</taxon>
        <taxon>Hyphomonadales</taxon>
        <taxon>Hyphomonadaceae</taxon>
        <taxon>Hyphomonas</taxon>
    </lineage>
</organism>
<dbReference type="eggNOG" id="COG2353">
    <property type="taxonomic scope" value="Bacteria"/>
</dbReference>
<evidence type="ECO:0000256" key="11">
    <source>
        <dbReference type="ARBA" id="ARBA00023136"/>
    </source>
</evidence>
<evidence type="ECO:0000313" key="16">
    <source>
        <dbReference type="Proteomes" id="UP000027100"/>
    </source>
</evidence>
<dbReference type="SMART" id="SM00867">
    <property type="entry name" value="YceI"/>
    <property type="match status" value="1"/>
</dbReference>
<evidence type="ECO:0000256" key="9">
    <source>
        <dbReference type="ARBA" id="ARBA00022989"/>
    </source>
</evidence>
<keyword evidence="5" id="KW-0349">Heme</keyword>
<comment type="similarity">
    <text evidence="12">Belongs to the cytochrome b561 family.</text>
</comment>
<evidence type="ECO:0000256" key="4">
    <source>
        <dbReference type="ARBA" id="ARBA00022475"/>
    </source>
</evidence>
<protein>
    <submittedName>
        <fullName evidence="15">Nickel-dependent hydrogenase, b-type cytochrome subunit/YceI-like family protein</fullName>
    </submittedName>
</protein>
<evidence type="ECO:0000256" key="1">
    <source>
        <dbReference type="ARBA" id="ARBA00001970"/>
    </source>
</evidence>
<proteinExistence type="inferred from homology"/>
<feature type="transmembrane region" description="Helical" evidence="13">
    <location>
        <begin position="12"/>
        <end position="32"/>
    </location>
</feature>
<evidence type="ECO:0000313" key="15">
    <source>
        <dbReference type="EMBL" id="KCZ99290.1"/>
    </source>
</evidence>
<evidence type="ECO:0000259" key="14">
    <source>
        <dbReference type="SMART" id="SM00867"/>
    </source>
</evidence>
<dbReference type="eggNOG" id="COG3038">
    <property type="taxonomic scope" value="Bacteria"/>
</dbReference>
<keyword evidence="3" id="KW-0813">Transport</keyword>
<keyword evidence="10" id="KW-0408">Iron</keyword>
<dbReference type="Proteomes" id="UP000027100">
    <property type="component" value="Unassembled WGS sequence"/>
</dbReference>
<dbReference type="PANTHER" id="PTHR30529:SF1">
    <property type="entry name" value="CYTOCHROME B561 HOMOLOG 2"/>
    <property type="match status" value="1"/>
</dbReference>
<reference evidence="15 16" key="1">
    <citation type="journal article" date="2014" name="Antonie Van Leeuwenhoek">
        <title>Hyphomonas beringensis sp. nov. and Hyphomonas chukchiensis sp. nov., isolated from surface seawater of the Bering Sea and Chukchi Sea.</title>
        <authorList>
            <person name="Li C."/>
            <person name="Lai Q."/>
            <person name="Li G."/>
            <person name="Dong C."/>
            <person name="Wang J."/>
            <person name="Liao Y."/>
            <person name="Shao Z."/>
        </authorList>
    </citation>
    <scope>NUCLEOTIDE SEQUENCE [LARGE SCALE GENOMIC DNA]</scope>
    <source>
        <strain evidence="15 16">PS728</strain>
    </source>
</reference>
<dbReference type="InterPro" id="IPR011577">
    <property type="entry name" value="Cyt_b561_bac/Ni-Hgenase"/>
</dbReference>
<dbReference type="PATRIC" id="fig|1280954.3.peg.1412"/>
<comment type="cofactor">
    <cofactor evidence="1">
        <name>heme b</name>
        <dbReference type="ChEBI" id="CHEBI:60344"/>
    </cofactor>
</comment>
<dbReference type="GO" id="GO:0020037">
    <property type="term" value="F:heme binding"/>
    <property type="evidence" value="ECO:0007669"/>
    <property type="project" value="TreeGrafter"/>
</dbReference>
<dbReference type="InterPro" id="IPR007372">
    <property type="entry name" value="Lipid/polyisoprenoid-bd_YceI"/>
</dbReference>
<dbReference type="GO" id="GO:0046872">
    <property type="term" value="F:metal ion binding"/>
    <property type="evidence" value="ECO:0007669"/>
    <property type="project" value="UniProtKB-KW"/>
</dbReference>
<dbReference type="GO" id="GO:0009055">
    <property type="term" value="F:electron transfer activity"/>
    <property type="evidence" value="ECO:0007669"/>
    <property type="project" value="InterPro"/>
</dbReference>
<keyword evidence="8" id="KW-0249">Electron transport</keyword>
<evidence type="ECO:0000256" key="6">
    <source>
        <dbReference type="ARBA" id="ARBA00022692"/>
    </source>
</evidence>
<evidence type="ECO:0000256" key="3">
    <source>
        <dbReference type="ARBA" id="ARBA00022448"/>
    </source>
</evidence>
<accession>A0A062VFW3</accession>
<dbReference type="GO" id="GO:0005886">
    <property type="term" value="C:plasma membrane"/>
    <property type="evidence" value="ECO:0007669"/>
    <property type="project" value="UniProtKB-SubCell"/>
</dbReference>
<dbReference type="SUPFAM" id="SSF101874">
    <property type="entry name" value="YceI-like"/>
    <property type="match status" value="1"/>
</dbReference>
<name>A0A062VFW3_9PROT</name>
<dbReference type="OrthoDB" id="1247465at2"/>
<comment type="caution">
    <text evidence="15">The sequence shown here is derived from an EMBL/GenBank/DDBJ whole genome shotgun (WGS) entry which is preliminary data.</text>
</comment>
<keyword evidence="6 13" id="KW-0812">Transmembrane</keyword>
<feature type="transmembrane region" description="Helical" evidence="13">
    <location>
        <begin position="44"/>
        <end position="65"/>
    </location>
</feature>
<dbReference type="SUPFAM" id="SSF81342">
    <property type="entry name" value="Transmembrane di-heme cytochromes"/>
    <property type="match status" value="1"/>
</dbReference>
<evidence type="ECO:0000256" key="8">
    <source>
        <dbReference type="ARBA" id="ARBA00022982"/>
    </source>
</evidence>
<dbReference type="RefSeq" id="WP_035596162.1">
    <property type="nucleotide sequence ID" value="NZ_ARYM01000006.1"/>
</dbReference>
<dbReference type="InterPro" id="IPR036761">
    <property type="entry name" value="TTHA0802/YceI-like_sf"/>
</dbReference>
<dbReference type="Gene3D" id="2.40.128.110">
    <property type="entry name" value="Lipid/polyisoprenoid-binding, YceI-like"/>
    <property type="match status" value="1"/>
</dbReference>
<evidence type="ECO:0000256" key="13">
    <source>
        <dbReference type="SAM" id="Phobius"/>
    </source>
</evidence>
<feature type="domain" description="Lipid/polyisoprenoid-binding YceI-like" evidence="14">
    <location>
        <begin position="238"/>
        <end position="398"/>
    </location>
</feature>
<sequence length="401" mass="42746">MTSSSPAARYTSVAIALHWAMALLILFMIWLGWNMDDNEVRYQLHKSVGITLLFLTVARIAWRLLNPPPPEPATLKSWEQKLSSAVHVAFYALMVIIPLAGWLLVSISPFQISTVLFGAVDWPHLPFTSGLRQGNELLHGIVENIHSKGAWVIIVLLGLHVAGAVKHEFGGEEGVLKRMIPGLFGKTSPPSPPARGAMIAFGSSLVLFALIAALPLLGANGSGSRADRAGAPTESAGNWSVDYAVSEVGFSGVYDGKPFGGKFQNWSADVSFYPDDLAASSVNVAVETGSVTTGTKLYDSTLREGEWFNTGAFPQASVALSGFQNTGENTYTATATMTLKGKETSVPLDFQLVINGDQATLEGKAVFSRKALDLGQVSDASGSWVSDEITVTVTGQATRTD</sequence>
<evidence type="ECO:0000256" key="7">
    <source>
        <dbReference type="ARBA" id="ARBA00022723"/>
    </source>
</evidence>